<feature type="domain" description="GOLD" evidence="8">
    <location>
        <begin position="233"/>
        <end position="352"/>
    </location>
</feature>
<feature type="transmembrane region" description="Helical" evidence="7">
    <location>
        <begin position="6"/>
        <end position="26"/>
    </location>
</feature>
<reference evidence="9 10" key="1">
    <citation type="submission" date="2020-09" db="EMBL/GenBank/DDBJ databases">
        <title>De no assembly of potato wild relative species, Solanum commersonii.</title>
        <authorList>
            <person name="Cho K."/>
        </authorList>
    </citation>
    <scope>NUCLEOTIDE SEQUENCE [LARGE SCALE GENOMIC DNA]</scope>
    <source>
        <strain evidence="9">LZ3.2</strain>
        <tissue evidence="9">Leaf</tissue>
    </source>
</reference>
<gene>
    <name evidence="9" type="ORF">H5410_032644</name>
</gene>
<evidence type="ECO:0000256" key="2">
    <source>
        <dbReference type="ARBA" id="ARBA00007104"/>
    </source>
</evidence>
<dbReference type="AlphaFoldDB" id="A0A9J5YLI2"/>
<comment type="subcellular location">
    <subcellularLocation>
        <location evidence="1">Membrane</location>
        <topology evidence="1">Single-pass type I membrane protein</topology>
    </subcellularLocation>
</comment>
<feature type="transmembrane region" description="Helical" evidence="7">
    <location>
        <begin position="182"/>
        <end position="202"/>
    </location>
</feature>
<dbReference type="InterPro" id="IPR015720">
    <property type="entry name" value="Emp24-like"/>
</dbReference>
<evidence type="ECO:0000313" key="10">
    <source>
        <dbReference type="Proteomes" id="UP000824120"/>
    </source>
</evidence>
<evidence type="ECO:0000259" key="8">
    <source>
        <dbReference type="PROSITE" id="PS50866"/>
    </source>
</evidence>
<dbReference type="EMBL" id="JACXVP010000006">
    <property type="protein sequence ID" value="KAG5601274.1"/>
    <property type="molecule type" value="Genomic_DNA"/>
</dbReference>
<dbReference type="PROSITE" id="PS50866">
    <property type="entry name" value="GOLD"/>
    <property type="match status" value="2"/>
</dbReference>
<evidence type="ECO:0000313" key="9">
    <source>
        <dbReference type="EMBL" id="KAG5601274.1"/>
    </source>
</evidence>
<proteinExistence type="inferred from homology"/>
<organism evidence="9 10">
    <name type="scientific">Solanum commersonii</name>
    <name type="common">Commerson's wild potato</name>
    <name type="synonym">Commerson's nightshade</name>
    <dbReference type="NCBI Taxonomy" id="4109"/>
    <lineage>
        <taxon>Eukaryota</taxon>
        <taxon>Viridiplantae</taxon>
        <taxon>Streptophyta</taxon>
        <taxon>Embryophyta</taxon>
        <taxon>Tracheophyta</taxon>
        <taxon>Spermatophyta</taxon>
        <taxon>Magnoliopsida</taxon>
        <taxon>eudicotyledons</taxon>
        <taxon>Gunneridae</taxon>
        <taxon>Pentapetalae</taxon>
        <taxon>asterids</taxon>
        <taxon>lamiids</taxon>
        <taxon>Solanales</taxon>
        <taxon>Solanaceae</taxon>
        <taxon>Solanoideae</taxon>
        <taxon>Solaneae</taxon>
        <taxon>Solanum</taxon>
    </lineage>
</organism>
<dbReference type="SMART" id="SM01190">
    <property type="entry name" value="EMP24_GP25L"/>
    <property type="match status" value="2"/>
</dbReference>
<evidence type="ECO:0000256" key="6">
    <source>
        <dbReference type="ARBA" id="ARBA00023136"/>
    </source>
</evidence>
<evidence type="ECO:0000256" key="5">
    <source>
        <dbReference type="ARBA" id="ARBA00022989"/>
    </source>
</evidence>
<dbReference type="GO" id="GO:0016020">
    <property type="term" value="C:membrane"/>
    <property type="evidence" value="ECO:0007669"/>
    <property type="project" value="UniProtKB-SubCell"/>
</dbReference>
<comment type="caution">
    <text evidence="9">The sequence shown here is derived from an EMBL/GenBank/DDBJ whole genome shotgun (WGS) entry which is preliminary data.</text>
</comment>
<accession>A0A9J5YLI2</accession>
<keyword evidence="4" id="KW-0732">Signal</keyword>
<keyword evidence="6 7" id="KW-0472">Membrane</keyword>
<evidence type="ECO:0000256" key="4">
    <source>
        <dbReference type="ARBA" id="ARBA00022729"/>
    </source>
</evidence>
<protein>
    <recommendedName>
        <fullName evidence="8">GOLD domain-containing protein</fullName>
    </recommendedName>
</protein>
<dbReference type="Proteomes" id="UP000824120">
    <property type="component" value="Chromosome 6"/>
</dbReference>
<feature type="domain" description="GOLD" evidence="8">
    <location>
        <begin position="33"/>
        <end position="150"/>
    </location>
</feature>
<dbReference type="OrthoDB" id="759142at2759"/>
<feature type="transmembrane region" description="Helical" evidence="7">
    <location>
        <begin position="380"/>
        <end position="402"/>
    </location>
</feature>
<dbReference type="Pfam" id="PF01105">
    <property type="entry name" value="EMP24_GP25L"/>
    <property type="match status" value="2"/>
</dbReference>
<keyword evidence="3 7" id="KW-0812">Transmembrane</keyword>
<keyword evidence="5 7" id="KW-1133">Transmembrane helix</keyword>
<keyword evidence="10" id="KW-1185">Reference proteome</keyword>
<evidence type="ECO:0000256" key="3">
    <source>
        <dbReference type="ARBA" id="ARBA00022692"/>
    </source>
</evidence>
<dbReference type="PANTHER" id="PTHR22811">
    <property type="entry name" value="TRANSMEMBRANE EMP24 DOMAIN-CONTAINING PROTEIN"/>
    <property type="match status" value="1"/>
</dbReference>
<dbReference type="InterPro" id="IPR009038">
    <property type="entry name" value="GOLD_dom"/>
</dbReference>
<evidence type="ECO:0000256" key="1">
    <source>
        <dbReference type="ARBA" id="ARBA00004479"/>
    </source>
</evidence>
<comment type="similarity">
    <text evidence="2">Belongs to the EMP24/GP25L family.</text>
</comment>
<sequence length="403" mass="45355">MKLMEVLKVVVVVAMVTMMAAEAIWLELPNSETKCVYEDIRNNVVVLGEYIVIHADEEHAQANFIPTISVRVTSPFGNSLHHEENATYGRFAFTTSEHGNYLACFRMISHVPGNKNAAISLQWKIGIDASDWDSIARKEKIEGVELELMKLKGLGQAVHENLLYLKKREEEMRGLSERTNGAVAWFSMMSLSICIMAAAVQIWRMKVLKLLVVATMAMTAAEAIWLEMPSSGDKCVYEEIRNNVVVLVNYVVIVDNEPDQPNFIPDISLKVISPFANKLHHEENVTHGQFGFTTTEPGNYMACFFMNSQAPDGKGVHIGLDWKIGIASKDWDSIARKEKIKDIELVLMKFEAWVQAINEKLIYLEKREEEMSEVSERTNAAVALFSGMSLSICILAATAQIWY</sequence>
<name>A0A9J5YLI2_SOLCO</name>
<evidence type="ECO:0000256" key="7">
    <source>
        <dbReference type="SAM" id="Phobius"/>
    </source>
</evidence>